<gene>
    <name evidence="8" type="ORF">RCO7_08196</name>
</gene>
<proteinExistence type="inferred from homology"/>
<organism evidence="8 9">
    <name type="scientific">Rhynchosporium graminicola</name>
    <dbReference type="NCBI Taxonomy" id="2792576"/>
    <lineage>
        <taxon>Eukaryota</taxon>
        <taxon>Fungi</taxon>
        <taxon>Dikarya</taxon>
        <taxon>Ascomycota</taxon>
        <taxon>Pezizomycotina</taxon>
        <taxon>Leotiomycetes</taxon>
        <taxon>Helotiales</taxon>
        <taxon>Ploettnerulaceae</taxon>
        <taxon>Rhynchosporium</taxon>
    </lineage>
</organism>
<comment type="similarity">
    <text evidence="2">Belongs to the mitochondrion-specific ribosomal protein mS29 family.</text>
</comment>
<evidence type="ECO:0000256" key="3">
    <source>
        <dbReference type="ARBA" id="ARBA00022946"/>
    </source>
</evidence>
<evidence type="ECO:0000256" key="4">
    <source>
        <dbReference type="ARBA" id="ARBA00022980"/>
    </source>
</evidence>
<dbReference type="FunCoup" id="A0A1E1LDB0">
    <property type="interactions" value="88"/>
</dbReference>
<sequence>MASTQCWKCLSRPTNPLASSSPLVIRLANPTTSTTFIAAAGNAARFSTSAKRDATPPKKSVKPGKVIAKSKGATTLRLKKKAFVKTGKPPASGERKAIRKRIILSNTNALEVLNLKDLDGRMVDEIADQNGEGTKKPESLAAAVLGSGDRSYVGKVVGLNGVTVDSLRAVEAFKTTQGWGIFRRPALLIREETAVLNRMLMDAGERRETVRLVVDGAQGTGKSLMLLSAMASVFVKGWVVVNIPEAQEVTNAVTEYAAVPGTDPPLYTQNTYIANLLNQIGKANSIVLADLNVAQEHNLPIPISTDISLFRLCELGARDPDIAWPIFQALWSELTLKGRPPILMCLDGVSFTMQNSLYRAPDFSLIHSHDLVIIKHFIDHLSGSSKLPNGGAVLAATNKSHAPVSKSLNLAIKQSEDRKAGTDVTPRDPFEKNYDVRVDKALASVDVLRLKGLSKKEARGLMEYWAKSGVLRSKVDEENVTEKWTLAGNGVVGEIQRTALWMRV</sequence>
<dbReference type="GO" id="GO:0003735">
    <property type="term" value="F:structural constituent of ribosome"/>
    <property type="evidence" value="ECO:0007669"/>
    <property type="project" value="TreeGrafter"/>
</dbReference>
<dbReference type="STRING" id="914237.A0A1E1LDB0"/>
<protein>
    <recommendedName>
        <fullName evidence="7">Small ribosomal subunit protein mS29</fullName>
    </recommendedName>
</protein>
<keyword evidence="9" id="KW-1185">Reference proteome</keyword>
<dbReference type="InterPro" id="IPR019368">
    <property type="entry name" value="Ribosomal_mS29"/>
</dbReference>
<evidence type="ECO:0000256" key="2">
    <source>
        <dbReference type="ARBA" id="ARBA00009863"/>
    </source>
</evidence>
<name>A0A1E1LDB0_9HELO</name>
<dbReference type="InParanoid" id="A0A1E1LDB0"/>
<evidence type="ECO:0000256" key="1">
    <source>
        <dbReference type="ARBA" id="ARBA00004173"/>
    </source>
</evidence>
<keyword evidence="3" id="KW-0809">Transit peptide</keyword>
<dbReference type="PANTHER" id="PTHR12810:SF0">
    <property type="entry name" value="SMALL RIBOSOMAL SUBUNIT PROTEIN MS29"/>
    <property type="match status" value="1"/>
</dbReference>
<dbReference type="PANTHER" id="PTHR12810">
    <property type="entry name" value="MITOCHONDRIAL 28S RIBOSOMAL PROTEIN S29"/>
    <property type="match status" value="1"/>
</dbReference>
<evidence type="ECO:0000256" key="7">
    <source>
        <dbReference type="ARBA" id="ARBA00035140"/>
    </source>
</evidence>
<comment type="subcellular location">
    <subcellularLocation>
        <location evidence="1">Mitochondrion</location>
    </subcellularLocation>
</comment>
<keyword evidence="4 8" id="KW-0689">Ribosomal protein</keyword>
<comment type="caution">
    <text evidence="8">The sequence shown here is derived from an EMBL/GenBank/DDBJ whole genome shotgun (WGS) entry which is preliminary data.</text>
</comment>
<dbReference type="Pfam" id="PF10236">
    <property type="entry name" value="DAP3"/>
    <property type="match status" value="1"/>
</dbReference>
<dbReference type="Proteomes" id="UP000178129">
    <property type="component" value="Unassembled WGS sequence"/>
</dbReference>
<evidence type="ECO:0000313" key="9">
    <source>
        <dbReference type="Proteomes" id="UP000178129"/>
    </source>
</evidence>
<evidence type="ECO:0000313" key="8">
    <source>
        <dbReference type="EMBL" id="CZT08477.1"/>
    </source>
</evidence>
<dbReference type="GO" id="GO:0005763">
    <property type="term" value="C:mitochondrial small ribosomal subunit"/>
    <property type="evidence" value="ECO:0007669"/>
    <property type="project" value="TreeGrafter"/>
</dbReference>
<evidence type="ECO:0000256" key="5">
    <source>
        <dbReference type="ARBA" id="ARBA00023128"/>
    </source>
</evidence>
<dbReference type="AlphaFoldDB" id="A0A1E1LDB0"/>
<dbReference type="EMBL" id="FJUW01000046">
    <property type="protein sequence ID" value="CZT08477.1"/>
    <property type="molecule type" value="Genomic_DNA"/>
</dbReference>
<accession>A0A1E1LDB0</accession>
<keyword evidence="6" id="KW-0687">Ribonucleoprotein</keyword>
<keyword evidence="5" id="KW-0496">Mitochondrion</keyword>
<evidence type="ECO:0000256" key="6">
    <source>
        <dbReference type="ARBA" id="ARBA00023274"/>
    </source>
</evidence>
<reference evidence="9" key="1">
    <citation type="submission" date="2016-03" db="EMBL/GenBank/DDBJ databases">
        <authorList>
            <person name="Ploux O."/>
        </authorList>
    </citation>
    <scope>NUCLEOTIDE SEQUENCE [LARGE SCALE GENOMIC DNA]</scope>
    <source>
        <strain evidence="9">UK7</strain>
    </source>
</reference>